<comment type="caution">
    <text evidence="13">The sequence shown here is derived from an EMBL/GenBank/DDBJ whole genome shotgun (WGS) entry which is preliminary data.</text>
</comment>
<dbReference type="PANTHER" id="PTHR21330">
    <property type="entry name" value="E3 SUMO-PROTEIN LIGASE NSE2"/>
    <property type="match status" value="1"/>
</dbReference>
<feature type="compositionally biased region" description="Acidic residues" evidence="11">
    <location>
        <begin position="216"/>
        <end position="226"/>
    </location>
</feature>
<feature type="region of interest" description="Disordered" evidence="11">
    <location>
        <begin position="1"/>
        <end position="26"/>
    </location>
</feature>
<protein>
    <recommendedName>
        <fullName evidence="12">SP-RING-type domain-containing protein</fullName>
    </recommendedName>
</protein>
<dbReference type="InterPro" id="IPR026846">
    <property type="entry name" value="Nse2(Mms21)"/>
</dbReference>
<dbReference type="EMBL" id="JAPMOS010000015">
    <property type="protein sequence ID" value="KAJ4460099.1"/>
    <property type="molecule type" value="Genomic_DNA"/>
</dbReference>
<comment type="similarity">
    <text evidence="3">Belongs to the NSE2 family.</text>
</comment>
<evidence type="ECO:0000256" key="8">
    <source>
        <dbReference type="ARBA" id="ARBA00022833"/>
    </source>
</evidence>
<evidence type="ECO:0000256" key="10">
    <source>
        <dbReference type="PROSITE-ProRule" id="PRU00452"/>
    </source>
</evidence>
<evidence type="ECO:0000256" key="4">
    <source>
        <dbReference type="ARBA" id="ARBA00022679"/>
    </source>
</evidence>
<evidence type="ECO:0000256" key="9">
    <source>
        <dbReference type="ARBA" id="ARBA00023242"/>
    </source>
</evidence>
<proteinExistence type="inferred from homology"/>
<keyword evidence="14" id="KW-1185">Reference proteome</keyword>
<evidence type="ECO:0000256" key="3">
    <source>
        <dbReference type="ARBA" id="ARBA00008212"/>
    </source>
</evidence>
<keyword evidence="5" id="KW-0479">Metal-binding</keyword>
<comment type="subcellular location">
    <subcellularLocation>
        <location evidence="1">Nucleus</location>
    </subcellularLocation>
</comment>
<name>A0ABQ8URY6_9EUKA</name>
<evidence type="ECO:0000256" key="7">
    <source>
        <dbReference type="ARBA" id="ARBA00022786"/>
    </source>
</evidence>
<dbReference type="PROSITE" id="PS51044">
    <property type="entry name" value="ZF_SP_RING"/>
    <property type="match status" value="1"/>
</dbReference>
<gene>
    <name evidence="13" type="ORF">PAPYR_3830</name>
</gene>
<dbReference type="PANTHER" id="PTHR21330:SF1">
    <property type="entry name" value="E3 SUMO-PROTEIN LIGASE NSE2"/>
    <property type="match status" value="1"/>
</dbReference>
<dbReference type="InterPro" id="IPR004181">
    <property type="entry name" value="Znf_MIZ"/>
</dbReference>
<keyword evidence="7" id="KW-0833">Ubl conjugation pathway</keyword>
<evidence type="ECO:0000259" key="12">
    <source>
        <dbReference type="PROSITE" id="PS51044"/>
    </source>
</evidence>
<evidence type="ECO:0000313" key="14">
    <source>
        <dbReference type="Proteomes" id="UP001141327"/>
    </source>
</evidence>
<dbReference type="Gene3D" id="3.30.40.10">
    <property type="entry name" value="Zinc/RING finger domain, C3HC4 (zinc finger)"/>
    <property type="match status" value="1"/>
</dbReference>
<sequence>MGRAGGAAKPASREKPANLARTDRDTMKRFQQDHLRQLRDFIKELLEAVVFAREQGLADQMEQLEENMRAYCREELVGKAILAALDALTTADELENVLTTTAEEITDEQIDDHPSLQIFRERRAGGEPEVVVAAADRVLICPLSKTRFVDPVKNDPCGHVYSREAIMALLEKPRRGRRKSADGIPCPVLGCNAVVSAATLSPDPETEALLANKEDAGEEPPEIEDA</sequence>
<evidence type="ECO:0000256" key="5">
    <source>
        <dbReference type="ARBA" id="ARBA00022723"/>
    </source>
</evidence>
<evidence type="ECO:0000256" key="11">
    <source>
        <dbReference type="SAM" id="MobiDB-lite"/>
    </source>
</evidence>
<accession>A0ABQ8URY6</accession>
<reference evidence="13" key="1">
    <citation type="journal article" date="2022" name="bioRxiv">
        <title>Genomics of Preaxostyla Flagellates Illuminates Evolutionary Transitions and the Path Towards Mitochondrial Loss.</title>
        <authorList>
            <person name="Novak L.V.F."/>
            <person name="Treitli S.C."/>
            <person name="Pyrih J."/>
            <person name="Halakuc P."/>
            <person name="Pipaliya S.V."/>
            <person name="Vacek V."/>
            <person name="Brzon O."/>
            <person name="Soukal P."/>
            <person name="Eme L."/>
            <person name="Dacks J.B."/>
            <person name="Karnkowska A."/>
            <person name="Elias M."/>
            <person name="Hampl V."/>
        </authorList>
    </citation>
    <scope>NUCLEOTIDE SEQUENCE</scope>
    <source>
        <strain evidence="13">RCP-MX</strain>
    </source>
</reference>
<feature type="domain" description="SP-RING-type" evidence="12">
    <location>
        <begin position="126"/>
        <end position="219"/>
    </location>
</feature>
<comment type="pathway">
    <text evidence="2">Protein modification; protein sumoylation.</text>
</comment>
<keyword evidence="4" id="KW-0808">Transferase</keyword>
<dbReference type="Proteomes" id="UP001141327">
    <property type="component" value="Unassembled WGS sequence"/>
</dbReference>
<evidence type="ECO:0000256" key="2">
    <source>
        <dbReference type="ARBA" id="ARBA00004718"/>
    </source>
</evidence>
<organism evidence="13 14">
    <name type="scientific">Paratrimastix pyriformis</name>
    <dbReference type="NCBI Taxonomy" id="342808"/>
    <lineage>
        <taxon>Eukaryota</taxon>
        <taxon>Metamonada</taxon>
        <taxon>Preaxostyla</taxon>
        <taxon>Paratrimastigidae</taxon>
        <taxon>Paratrimastix</taxon>
    </lineage>
</organism>
<keyword evidence="6 10" id="KW-0863">Zinc-finger</keyword>
<dbReference type="Pfam" id="PF11789">
    <property type="entry name" value="zf-Nse"/>
    <property type="match status" value="1"/>
</dbReference>
<feature type="compositionally biased region" description="Basic and acidic residues" evidence="11">
    <location>
        <begin position="11"/>
        <end position="26"/>
    </location>
</feature>
<evidence type="ECO:0000313" key="13">
    <source>
        <dbReference type="EMBL" id="KAJ4460099.1"/>
    </source>
</evidence>
<dbReference type="SUPFAM" id="SSF57850">
    <property type="entry name" value="RING/U-box"/>
    <property type="match status" value="1"/>
</dbReference>
<keyword evidence="8" id="KW-0862">Zinc</keyword>
<evidence type="ECO:0000256" key="6">
    <source>
        <dbReference type="ARBA" id="ARBA00022771"/>
    </source>
</evidence>
<feature type="region of interest" description="Disordered" evidence="11">
    <location>
        <begin position="200"/>
        <end position="226"/>
    </location>
</feature>
<keyword evidence="9" id="KW-0539">Nucleus</keyword>
<dbReference type="InterPro" id="IPR013083">
    <property type="entry name" value="Znf_RING/FYVE/PHD"/>
</dbReference>
<evidence type="ECO:0000256" key="1">
    <source>
        <dbReference type="ARBA" id="ARBA00004123"/>
    </source>
</evidence>
<dbReference type="CDD" id="cd16651">
    <property type="entry name" value="SPL-RING_NSE2"/>
    <property type="match status" value="1"/>
</dbReference>